<evidence type="ECO:0000256" key="12">
    <source>
        <dbReference type="NCBIfam" id="TIGR00665"/>
    </source>
</evidence>
<dbReference type="NCBIfam" id="TIGR00665">
    <property type="entry name" value="DnaB"/>
    <property type="match status" value="1"/>
</dbReference>
<dbReference type="GO" id="GO:0003677">
    <property type="term" value="F:DNA binding"/>
    <property type="evidence" value="ECO:0007669"/>
    <property type="project" value="UniProtKB-UniRule"/>
</dbReference>
<dbReference type="RefSeq" id="WP_173073000.1">
    <property type="nucleotide sequence ID" value="NZ_CP041345.1"/>
</dbReference>
<dbReference type="InterPro" id="IPR036185">
    <property type="entry name" value="DNA_heli_DnaB-like_N_sf"/>
</dbReference>
<evidence type="ECO:0000256" key="1">
    <source>
        <dbReference type="ARBA" id="ARBA00008428"/>
    </source>
</evidence>
<keyword evidence="8 13" id="KW-0238">DNA-binding</keyword>
<dbReference type="Pfam" id="PF00772">
    <property type="entry name" value="DnaB"/>
    <property type="match status" value="1"/>
</dbReference>
<evidence type="ECO:0000256" key="7">
    <source>
        <dbReference type="ARBA" id="ARBA00022840"/>
    </source>
</evidence>
<dbReference type="Proteomes" id="UP000500961">
    <property type="component" value="Chromosome"/>
</dbReference>
<dbReference type="EMBL" id="CP041345">
    <property type="protein sequence ID" value="QKG79344.1"/>
    <property type="molecule type" value="Genomic_DNA"/>
</dbReference>
<keyword evidence="4 13" id="KW-0547">Nucleotide-binding</keyword>
<keyword evidence="16" id="KW-1185">Reference proteome</keyword>
<dbReference type="PROSITE" id="PS51199">
    <property type="entry name" value="SF4_HELICASE"/>
    <property type="match status" value="1"/>
</dbReference>
<dbReference type="SUPFAM" id="SSF52540">
    <property type="entry name" value="P-loop containing nucleoside triphosphate hydrolases"/>
    <property type="match status" value="1"/>
</dbReference>
<dbReference type="SUPFAM" id="SSF48024">
    <property type="entry name" value="N-terminal domain of DnaB helicase"/>
    <property type="match status" value="1"/>
</dbReference>
<keyword evidence="5 13" id="KW-0378">Hydrolase</keyword>
<keyword evidence="7 13" id="KW-0067">ATP-binding</keyword>
<evidence type="ECO:0000256" key="10">
    <source>
        <dbReference type="ARBA" id="ARBA00044932"/>
    </source>
</evidence>
<dbReference type="EC" id="5.6.2.3" evidence="12 13"/>
<dbReference type="FunFam" id="3.40.50.300:FF:000076">
    <property type="entry name" value="Replicative DNA helicase"/>
    <property type="match status" value="1"/>
</dbReference>
<dbReference type="GO" id="GO:0042802">
    <property type="term" value="F:identical protein binding"/>
    <property type="evidence" value="ECO:0007669"/>
    <property type="project" value="UniProtKB-ARBA"/>
</dbReference>
<evidence type="ECO:0000256" key="3">
    <source>
        <dbReference type="ARBA" id="ARBA00022705"/>
    </source>
</evidence>
<dbReference type="InterPro" id="IPR007693">
    <property type="entry name" value="DNA_helicase_DnaB-like_N"/>
</dbReference>
<dbReference type="GO" id="GO:0005829">
    <property type="term" value="C:cytosol"/>
    <property type="evidence" value="ECO:0007669"/>
    <property type="project" value="TreeGrafter"/>
</dbReference>
<dbReference type="InterPro" id="IPR016136">
    <property type="entry name" value="DNA_helicase_N/primase_C"/>
</dbReference>
<evidence type="ECO:0000256" key="9">
    <source>
        <dbReference type="ARBA" id="ARBA00023235"/>
    </source>
</evidence>
<dbReference type="GO" id="GO:0005524">
    <property type="term" value="F:ATP binding"/>
    <property type="evidence" value="ECO:0007669"/>
    <property type="project" value="UniProtKB-UniRule"/>
</dbReference>
<dbReference type="GO" id="GO:1990077">
    <property type="term" value="C:primosome complex"/>
    <property type="evidence" value="ECO:0007669"/>
    <property type="project" value="UniProtKB-UniRule"/>
</dbReference>
<reference evidence="15 16" key="1">
    <citation type="submission" date="2019-07" db="EMBL/GenBank/DDBJ databases">
        <title>Thalassofilum flectens gen. nov., sp. nov., a novel moderate thermophilic anaerobe from a shallow sea hot spring in Kunashir Island (Russia), representing a new family in the order Bacteroidales, and proposal of Thalassofilacea fam. nov.</title>
        <authorList>
            <person name="Kochetkova T.V."/>
            <person name="Podosokorskaya O.A."/>
            <person name="Novikov A."/>
            <person name="Elcheninov A.G."/>
            <person name="Toshchakov S.V."/>
            <person name="Kublanov I.V."/>
        </authorList>
    </citation>
    <scope>NUCLEOTIDE SEQUENCE [LARGE SCALE GENOMIC DNA]</scope>
    <source>
        <strain evidence="15 16">38-H</strain>
    </source>
</reference>
<dbReference type="GO" id="GO:0016787">
    <property type="term" value="F:hydrolase activity"/>
    <property type="evidence" value="ECO:0007669"/>
    <property type="project" value="UniProtKB-KW"/>
</dbReference>
<protein>
    <recommendedName>
        <fullName evidence="12 13">Replicative DNA helicase</fullName>
        <ecNumber evidence="12 13">5.6.2.3</ecNumber>
    </recommendedName>
</protein>
<dbReference type="InterPro" id="IPR027417">
    <property type="entry name" value="P-loop_NTPase"/>
</dbReference>
<comment type="catalytic activity">
    <reaction evidence="11 13">
        <text>ATP + H2O = ADP + phosphate + H(+)</text>
        <dbReference type="Rhea" id="RHEA:13065"/>
        <dbReference type="ChEBI" id="CHEBI:15377"/>
        <dbReference type="ChEBI" id="CHEBI:15378"/>
        <dbReference type="ChEBI" id="CHEBI:30616"/>
        <dbReference type="ChEBI" id="CHEBI:43474"/>
        <dbReference type="ChEBI" id="CHEBI:456216"/>
        <dbReference type="EC" id="5.6.2.3"/>
    </reaction>
</comment>
<dbReference type="Gene3D" id="3.40.50.300">
    <property type="entry name" value="P-loop containing nucleotide triphosphate hydrolases"/>
    <property type="match status" value="1"/>
</dbReference>
<dbReference type="Pfam" id="PF03796">
    <property type="entry name" value="DnaB_C"/>
    <property type="match status" value="1"/>
</dbReference>
<dbReference type="KEGG" id="ttz:FHG85_03375"/>
<evidence type="ECO:0000313" key="16">
    <source>
        <dbReference type="Proteomes" id="UP000500961"/>
    </source>
</evidence>
<sequence>MAGEKGRQKRQFSPLKQIGAELGKVPPQAVDIEEAVLGAIMIEKDAVIIASEILKPECFYKEQHQIIFKAIQDLSTRLEPIDLFTVTEELRKQGKLEEVGGAGYISLLANKVGSAAHLEYHSKIIAQKYIQRELIRVATEIEKRSFEENVDVDELLDFSEMELFKVAEGNIKSDTQPINSIVVKAFKQIEEAGKREDGLSGVPSGFTELDRLTSGWQKSDLIIVAARPSMGKTAFVLTMARNMAVEYDVPVALFSLEMSNVQLVNRLLVAESGLSSEKIRNGKLTQEEWTQLTVKTKQLADAQIFIDDTPALSIFELRAKCRRLKAQHNIGIVIIDYLQLMTGPAETKGNREQEVSTISRSLKAIAKELDVPIIALSQLNRSVETRGGNKRPQLSDLRESGAIEQDADVVIFIHRPEYYGFDVDDAGNSTVGLAEIIVAKHRNGAVDDVKLRFQKEMARFSDYEDNSYYGAVTPDFTSSAQVTFSSKMNNDPVDDFSSNLKKGLDNVDIPF</sequence>
<keyword evidence="2 13" id="KW-0639">Primosome</keyword>
<dbReference type="PANTHER" id="PTHR30153">
    <property type="entry name" value="REPLICATIVE DNA HELICASE DNAB"/>
    <property type="match status" value="1"/>
</dbReference>
<proteinExistence type="inferred from homology"/>
<gene>
    <name evidence="15" type="primary">dnaB</name>
    <name evidence="15" type="ORF">FHG85_03375</name>
</gene>
<evidence type="ECO:0000313" key="15">
    <source>
        <dbReference type="EMBL" id="QKG79344.1"/>
    </source>
</evidence>
<feature type="domain" description="SF4 helicase" evidence="14">
    <location>
        <begin position="195"/>
        <end position="467"/>
    </location>
</feature>
<organism evidence="15 16">
    <name type="scientific">Tenuifilum thalassicum</name>
    <dbReference type="NCBI Taxonomy" id="2590900"/>
    <lineage>
        <taxon>Bacteria</taxon>
        <taxon>Pseudomonadati</taxon>
        <taxon>Bacteroidota</taxon>
        <taxon>Bacteroidia</taxon>
        <taxon>Bacteroidales</taxon>
        <taxon>Tenuifilaceae</taxon>
        <taxon>Tenuifilum</taxon>
    </lineage>
</organism>
<evidence type="ECO:0000256" key="13">
    <source>
        <dbReference type="RuleBase" id="RU362085"/>
    </source>
</evidence>
<evidence type="ECO:0000256" key="5">
    <source>
        <dbReference type="ARBA" id="ARBA00022801"/>
    </source>
</evidence>
<dbReference type="AlphaFoldDB" id="A0A7D4BYY2"/>
<dbReference type="Gene3D" id="1.10.860.10">
    <property type="entry name" value="DNAb Helicase, Chain A"/>
    <property type="match status" value="1"/>
</dbReference>
<comment type="similarity">
    <text evidence="1 13">Belongs to the helicase family. DnaB subfamily.</text>
</comment>
<dbReference type="CDD" id="cd00984">
    <property type="entry name" value="DnaB_C"/>
    <property type="match status" value="1"/>
</dbReference>
<evidence type="ECO:0000256" key="6">
    <source>
        <dbReference type="ARBA" id="ARBA00022806"/>
    </source>
</evidence>
<dbReference type="FunFam" id="1.10.860.10:FF:000001">
    <property type="entry name" value="Replicative DNA helicase"/>
    <property type="match status" value="1"/>
</dbReference>
<dbReference type="PANTHER" id="PTHR30153:SF2">
    <property type="entry name" value="REPLICATIVE DNA HELICASE"/>
    <property type="match status" value="1"/>
</dbReference>
<keyword evidence="6 13" id="KW-0347">Helicase</keyword>
<evidence type="ECO:0000256" key="2">
    <source>
        <dbReference type="ARBA" id="ARBA00022515"/>
    </source>
</evidence>
<evidence type="ECO:0000256" key="8">
    <source>
        <dbReference type="ARBA" id="ARBA00023125"/>
    </source>
</evidence>
<keyword evidence="9" id="KW-0413">Isomerase</keyword>
<evidence type="ECO:0000256" key="4">
    <source>
        <dbReference type="ARBA" id="ARBA00022741"/>
    </source>
</evidence>
<dbReference type="GO" id="GO:0006269">
    <property type="term" value="P:DNA replication, synthesis of primer"/>
    <property type="evidence" value="ECO:0007669"/>
    <property type="project" value="UniProtKB-UniRule"/>
</dbReference>
<evidence type="ECO:0000256" key="11">
    <source>
        <dbReference type="ARBA" id="ARBA00048954"/>
    </source>
</evidence>
<comment type="function">
    <text evidence="10 13">The main replicative DNA helicase, it participates in initiation and elongation during chromosome replication. Travels ahead of the DNA replisome, separating dsDNA into templates for DNA synthesis. A processive ATP-dependent 5'-3' DNA helicase it has DNA-dependent ATPase activity.</text>
</comment>
<dbReference type="NCBIfam" id="NF004384">
    <property type="entry name" value="PRK05748.1"/>
    <property type="match status" value="1"/>
</dbReference>
<evidence type="ECO:0000259" key="14">
    <source>
        <dbReference type="PROSITE" id="PS51199"/>
    </source>
</evidence>
<dbReference type="InterPro" id="IPR003593">
    <property type="entry name" value="AAA+_ATPase"/>
</dbReference>
<dbReference type="GO" id="GO:0043139">
    <property type="term" value="F:5'-3' DNA helicase activity"/>
    <property type="evidence" value="ECO:0007669"/>
    <property type="project" value="UniProtKB-EC"/>
</dbReference>
<keyword evidence="3 13" id="KW-0235">DNA replication</keyword>
<dbReference type="InterPro" id="IPR007694">
    <property type="entry name" value="DNA_helicase_DnaB-like_C"/>
</dbReference>
<name>A0A7D4BYY2_9BACT</name>
<accession>A0A7D4BYY2</accession>
<dbReference type="InterPro" id="IPR007692">
    <property type="entry name" value="DNA_helicase_DnaB"/>
</dbReference>
<dbReference type="SMART" id="SM00382">
    <property type="entry name" value="AAA"/>
    <property type="match status" value="1"/>
</dbReference>